<sequence length="115" mass="13149">MVAHPEIPMTYSEPVKAVAVIRDHNGFWTHPHYFKPSCDEASQADFNEWLRMNQLVCALRWLENDTPPQVIEAWENGASDISEWQPSVPSEDGWFIGSIHDTEDGPVCVWLRGRA</sequence>
<accession>A0A645CBC3</accession>
<name>A0A645CBC3_9ZZZZ</name>
<evidence type="ECO:0000313" key="1">
    <source>
        <dbReference type="EMBL" id="MPM74229.1"/>
    </source>
</evidence>
<dbReference type="AlphaFoldDB" id="A0A645CBC3"/>
<reference evidence="1" key="1">
    <citation type="submission" date="2019-08" db="EMBL/GenBank/DDBJ databases">
        <authorList>
            <person name="Kucharzyk K."/>
            <person name="Murdoch R.W."/>
            <person name="Higgins S."/>
            <person name="Loffler F."/>
        </authorList>
    </citation>
    <scope>NUCLEOTIDE SEQUENCE</scope>
</reference>
<dbReference type="EMBL" id="VSSQ01025828">
    <property type="protein sequence ID" value="MPM74229.1"/>
    <property type="molecule type" value="Genomic_DNA"/>
</dbReference>
<comment type="caution">
    <text evidence="1">The sequence shown here is derived from an EMBL/GenBank/DDBJ whole genome shotgun (WGS) entry which is preliminary data.</text>
</comment>
<proteinExistence type="predicted"/>
<organism evidence="1">
    <name type="scientific">bioreactor metagenome</name>
    <dbReference type="NCBI Taxonomy" id="1076179"/>
    <lineage>
        <taxon>unclassified sequences</taxon>
        <taxon>metagenomes</taxon>
        <taxon>ecological metagenomes</taxon>
    </lineage>
</organism>
<protein>
    <submittedName>
        <fullName evidence="1">Uncharacterized protein</fullName>
    </submittedName>
</protein>
<gene>
    <name evidence="1" type="ORF">SDC9_121214</name>
</gene>